<gene>
    <name evidence="1" type="ORF">RM764_20265</name>
</gene>
<evidence type="ECO:0000313" key="1">
    <source>
        <dbReference type="EMBL" id="MDT0465315.1"/>
    </source>
</evidence>
<keyword evidence="2" id="KW-1185">Reference proteome</keyword>
<reference evidence="2" key="1">
    <citation type="submission" date="2023-07" db="EMBL/GenBank/DDBJ databases">
        <title>30 novel species of actinomycetes from the DSMZ collection.</title>
        <authorList>
            <person name="Nouioui I."/>
        </authorList>
    </citation>
    <scope>NUCLEOTIDE SEQUENCE [LARGE SCALE GENOMIC DNA]</scope>
    <source>
        <strain evidence="2">DSM 41699</strain>
    </source>
</reference>
<dbReference type="EMBL" id="JAVREY010000023">
    <property type="protein sequence ID" value="MDT0465315.1"/>
    <property type="molecule type" value="Genomic_DNA"/>
</dbReference>
<protein>
    <submittedName>
        <fullName evidence="1">DUF1396 domain-containing protein</fullName>
    </submittedName>
</protein>
<sequence>MTFAVRNRMERGAAGAVLAALVLGGGAVGCSKGNSAEESPRMSPAAAVAAAAKNSEGITSLHYRMTGTMPGAGQVKAEAQMAMKPLAMSMKMTSSEQKTGGPVEIRFVDKVMYIGAGGEAAKELGGKHWMKLDLGALGGDMQKNLDQMGAAGQANQNPAQDSTFLTSSKHVTKVGTETVDGVQTTHYKGDITVAEMRASLKAQKLDKATLEQREKGLDQYAKMGADKMSMDMWIDGSNHTKQFRMRGDADKGPLDMIITFVDYNKPVTVTAPSAKDTADLAEMMKGAHQG</sequence>
<name>A0ABU2TWU6_9ACTN</name>
<dbReference type="Proteomes" id="UP001183809">
    <property type="component" value="Unassembled WGS sequence"/>
</dbReference>
<evidence type="ECO:0000313" key="2">
    <source>
        <dbReference type="Proteomes" id="UP001183809"/>
    </source>
</evidence>
<organism evidence="1 2">
    <name type="scientific">Streptomyces gibsoniae</name>
    <dbReference type="NCBI Taxonomy" id="3075529"/>
    <lineage>
        <taxon>Bacteria</taxon>
        <taxon>Bacillati</taxon>
        <taxon>Actinomycetota</taxon>
        <taxon>Actinomycetes</taxon>
        <taxon>Kitasatosporales</taxon>
        <taxon>Streptomycetaceae</taxon>
        <taxon>Streptomyces</taxon>
    </lineage>
</organism>
<comment type="caution">
    <text evidence="1">The sequence shown here is derived from an EMBL/GenBank/DDBJ whole genome shotgun (WGS) entry which is preliminary data.</text>
</comment>
<dbReference type="RefSeq" id="WP_311696789.1">
    <property type="nucleotide sequence ID" value="NZ_JAVREY010000023.1"/>
</dbReference>
<accession>A0ABU2TWU6</accession>
<dbReference type="InterPro" id="IPR029046">
    <property type="entry name" value="LolA/LolB/LppX"/>
</dbReference>
<dbReference type="SUPFAM" id="SSF89392">
    <property type="entry name" value="Prokaryotic lipoproteins and lipoprotein localization factors"/>
    <property type="match status" value="1"/>
</dbReference>
<dbReference type="Gene3D" id="2.50.20.20">
    <property type="match status" value="1"/>
</dbReference>
<proteinExistence type="predicted"/>
<dbReference type="PROSITE" id="PS51257">
    <property type="entry name" value="PROKAR_LIPOPROTEIN"/>
    <property type="match status" value="1"/>
</dbReference>